<accession>A0ABV2JTE4</accession>
<name>A0ABV2JTE4_9GAMM</name>
<evidence type="ECO:0000313" key="4">
    <source>
        <dbReference type="Proteomes" id="UP001549184"/>
    </source>
</evidence>
<dbReference type="RefSeq" id="WP_354013510.1">
    <property type="nucleotide sequence ID" value="NZ_JBEPMU010000002.1"/>
</dbReference>
<organism evidence="3 4">
    <name type="scientific">Dyella japonica</name>
    <dbReference type="NCBI Taxonomy" id="231455"/>
    <lineage>
        <taxon>Bacteria</taxon>
        <taxon>Pseudomonadati</taxon>
        <taxon>Pseudomonadota</taxon>
        <taxon>Gammaproteobacteria</taxon>
        <taxon>Lysobacterales</taxon>
        <taxon>Rhodanobacteraceae</taxon>
        <taxon>Dyella</taxon>
    </lineage>
</organism>
<feature type="compositionally biased region" description="Low complexity" evidence="1">
    <location>
        <begin position="478"/>
        <end position="491"/>
    </location>
</feature>
<dbReference type="Pfam" id="PF04773">
    <property type="entry name" value="FecR"/>
    <property type="match status" value="1"/>
</dbReference>
<feature type="region of interest" description="Disordered" evidence="1">
    <location>
        <begin position="478"/>
        <end position="763"/>
    </location>
</feature>
<protein>
    <recommendedName>
        <fullName evidence="2">FecR protein domain-containing protein</fullName>
    </recommendedName>
</protein>
<dbReference type="PANTHER" id="PTHR38731">
    <property type="entry name" value="LIPL45-RELATED LIPOPROTEIN-RELATED"/>
    <property type="match status" value="1"/>
</dbReference>
<dbReference type="InterPro" id="IPR046535">
    <property type="entry name" value="DUF6600"/>
</dbReference>
<comment type="caution">
    <text evidence="3">The sequence shown here is derived from an EMBL/GenBank/DDBJ whole genome shotgun (WGS) entry which is preliminary data.</text>
</comment>
<reference evidence="3 4" key="1">
    <citation type="submission" date="2024-06" db="EMBL/GenBank/DDBJ databases">
        <title>Sorghum-associated microbial communities from plants grown in Nebraska, USA.</title>
        <authorList>
            <person name="Schachtman D."/>
        </authorList>
    </citation>
    <scope>NUCLEOTIDE SEQUENCE [LARGE SCALE GENOMIC DNA]</scope>
    <source>
        <strain evidence="3 4">1073</strain>
    </source>
</reference>
<dbReference type="InterPro" id="IPR006860">
    <property type="entry name" value="FecR"/>
</dbReference>
<evidence type="ECO:0000259" key="2">
    <source>
        <dbReference type="Pfam" id="PF04773"/>
    </source>
</evidence>
<gene>
    <name evidence="3" type="ORF">ABIC75_001829</name>
</gene>
<dbReference type="Pfam" id="PF20245">
    <property type="entry name" value="DUF6600"/>
    <property type="match status" value="1"/>
</dbReference>
<evidence type="ECO:0000313" key="3">
    <source>
        <dbReference type="EMBL" id="MET3652107.1"/>
    </source>
</evidence>
<evidence type="ECO:0000256" key="1">
    <source>
        <dbReference type="SAM" id="MobiDB-lite"/>
    </source>
</evidence>
<feature type="compositionally biased region" description="Low complexity" evidence="1">
    <location>
        <begin position="628"/>
        <end position="719"/>
    </location>
</feature>
<dbReference type="EMBL" id="JBEPMU010000002">
    <property type="protein sequence ID" value="MET3652107.1"/>
    <property type="molecule type" value="Genomic_DNA"/>
</dbReference>
<feature type="compositionally biased region" description="Basic and acidic residues" evidence="1">
    <location>
        <begin position="747"/>
        <end position="763"/>
    </location>
</feature>
<keyword evidence="4" id="KW-1185">Reference proteome</keyword>
<dbReference type="Proteomes" id="UP001549184">
    <property type="component" value="Unassembled WGS sequence"/>
</dbReference>
<sequence>MAAALLICASGLTQAQTQAPPDDNGAGDPPSRIARLSYREGDVGLLPAGEKDWGDASLNRPLTTGDRLSTGEGARAELQLDSGTLRIADDSNFGFLTLNDQLTQVELTQGTVNVTVRGLDQGQSYEIDTPTVALVVDQPGTYRVDISEDGKSTRVTDFDGHATVYGEGGAQRMVAAGRSYEFVDSSLSVVTINDIQGGDDFDAWVDSRNRQVAAAPADQYVSPDVVGAQDLDQYGNWQSDPDYGQVWYPSNVAADWSPYSDGHWSYVGPWGWTWVDAAPWGFAPYHYGRWAHVRSRWCWVPGPVGVRPVYAPALVAFVGGGVSIGVGGPVGWFPLGPGEVYNPWYRASRGYYTNVNVTNIYVRNNRNVVINNINNRYNYFRDGRPLPNERYMNRDVPHAFRAMSGQDFVAARNARNHMASVDPHRFADAAVMPRGVSGLTPVRASFAPPRANTARPLPAGGFQREVVARTPPAAGFAGRAGNAPGAPRMAPTPNNVRLLNGQGPGMRGAMPNRPQEFSAAQPNVPARGNGPEPSARAMPRGDNEPAAVRPGELPSARFARPNGQPSYPRGENNQPRPGVSYIPNAESDRMRGQAAPGTLPNTPRLEQAPPQQAMRQANQDNNERFQRDNAMQQRQDMQQQQMQQQRAAQQQQLEQRQQMQQQEVQQRQALQREQLQQRDVIQQRQQMQQQETQQRQAMQQQMQQRDAMQQRQQMQQRQEMQQRYEAPRGNPQPQPQARPEQRQPQQNHEEHRAAPRRDDQQRN</sequence>
<feature type="domain" description="FecR protein" evidence="2">
    <location>
        <begin position="66"/>
        <end position="161"/>
    </location>
</feature>
<feature type="compositionally biased region" description="Polar residues" evidence="1">
    <location>
        <begin position="609"/>
        <end position="620"/>
    </location>
</feature>
<proteinExistence type="predicted"/>
<feature type="compositionally biased region" description="Low complexity" evidence="1">
    <location>
        <begin position="737"/>
        <end position="746"/>
    </location>
</feature>
<dbReference type="PANTHER" id="PTHR38731:SF3">
    <property type="entry name" value="BLL6125 PROTEIN"/>
    <property type="match status" value="1"/>
</dbReference>
<feature type="region of interest" description="Disordered" evidence="1">
    <location>
        <begin position="47"/>
        <end position="71"/>
    </location>
</feature>